<sequence length="657" mass="74630">MQVYAEHLHAAWGMVQRGSPAAGVDGITTDLFAGVAQEQLGQMHRQLRQEIYGASPAKGFFVPKKSGGQRLIGLSTVRDRILQRYLLQAIYPRLEATFTDSAFAYRPGLSIYSAVDQVMIRYGEQPSWVIKGDIQQFFDNLSWGVLLGQLERLKIPLAKVRLIEQQLKTGMVLQGQFYRPNKGVLQGGILSGALANLYLSEFDRLCLKAQIPLVRYGDDFVVVFQSYLQANRSLVMMHDWLEDIYLTLNPQKTRIVAPDEGFTFLGHQFQAQQVIAPVRTWFHTKKEKKAARPVYGPPKACSIIRLPKIKTKKSTDEYWRDGMTTLYVTEQGAYLRVRHQQFQVFHEQQMRISVPANNITFVVLFGACTVSHGAVRLALQRRIPLLYLSNKGRYFGRLETTGQARIDYLVAQVAKSQDEAFIRQQAMNVIVGKLHNSRKLLMRLRQRRASDLATKAIREIAVLMKKVQAAETVESMLGYEGQGASLYFRAYGSLLKGPFSFDKRTRRPPTDPVNSLLSLGYTLLSQNVHAMTEAAGLHTHFGNLHVPQPNRPSLICDLVEEFRAMAVDSLVAYLINSNIYTPEDFTPPDGRGGVYLHPDGLKRFLKHWEEKLQSETVHPHTGYKVSLRRCFELQVWEYAACITGEREGGYRPMVWKK</sequence>
<dbReference type="HAMAP" id="MF_01470">
    <property type="entry name" value="Cas1"/>
    <property type="match status" value="1"/>
</dbReference>
<comment type="function">
    <text evidence="10">CRISPR (clustered regularly interspaced short palindromic repeat), is an adaptive immune system that provides protection against mobile genetic elements (viruses, transposable elements and conjugative plasmids). CRISPR clusters contain spacers, sequences complementary to antecedent mobile elements, and target invading nucleic acids. CRISPR clusters are transcribed and processed into CRISPR RNA (crRNA). Acts as a dsDNA endonuclease. Involved in the integration of spacer DNA into the CRISPR cassette.</text>
</comment>
<dbReference type="GO" id="GO:0043571">
    <property type="term" value="P:maintenance of CRISPR repeat elements"/>
    <property type="evidence" value="ECO:0007669"/>
    <property type="project" value="UniProtKB-UniRule"/>
</dbReference>
<dbReference type="GO" id="GO:0016787">
    <property type="term" value="F:hydrolase activity"/>
    <property type="evidence" value="ECO:0007669"/>
    <property type="project" value="UniProtKB-KW"/>
</dbReference>
<dbReference type="Proteomes" id="UP000249794">
    <property type="component" value="Unassembled WGS sequence"/>
</dbReference>
<feature type="binding site" evidence="10">
    <location>
        <position position="560"/>
    </location>
    <ligand>
        <name>Mn(2+)</name>
        <dbReference type="ChEBI" id="CHEBI:29035"/>
    </ligand>
</feature>
<reference evidence="13" key="1">
    <citation type="submission" date="2018-04" db="EMBL/GenBank/DDBJ databases">
        <authorList>
            <person name="Cornet L."/>
        </authorList>
    </citation>
    <scope>NUCLEOTIDE SEQUENCE [LARGE SCALE GENOMIC DNA]</scope>
</reference>
<evidence type="ECO:0000256" key="6">
    <source>
        <dbReference type="ARBA" id="ARBA00023118"/>
    </source>
</evidence>
<evidence type="ECO:0000256" key="9">
    <source>
        <dbReference type="ARBA" id="ARBA00038592"/>
    </source>
</evidence>
<dbReference type="GO" id="GO:0004519">
    <property type="term" value="F:endonuclease activity"/>
    <property type="evidence" value="ECO:0007669"/>
    <property type="project" value="UniProtKB-UniRule"/>
</dbReference>
<comment type="subunit">
    <text evidence="9 10">Homodimer, forms a heterotetramer with a Cas2 homodimer.</text>
</comment>
<evidence type="ECO:0000256" key="4">
    <source>
        <dbReference type="ARBA" id="ARBA00022801"/>
    </source>
</evidence>
<comment type="caution">
    <text evidence="12">The sequence shown here is derived from an EMBL/GenBank/DDBJ whole genome shotgun (WGS) entry which is preliminary data.</text>
</comment>
<evidence type="ECO:0000313" key="13">
    <source>
        <dbReference type="Proteomes" id="UP000249794"/>
    </source>
</evidence>
<dbReference type="GO" id="GO:0046872">
    <property type="term" value="F:metal ion binding"/>
    <property type="evidence" value="ECO:0007669"/>
    <property type="project" value="UniProtKB-UniRule"/>
</dbReference>
<keyword evidence="3 10" id="KW-0255">Endonuclease</keyword>
<keyword evidence="6 10" id="KW-0051">Antiviral defense</keyword>
<evidence type="ECO:0000256" key="10">
    <source>
        <dbReference type="HAMAP-Rule" id="MF_01470"/>
    </source>
</evidence>
<dbReference type="InterPro" id="IPR000477">
    <property type="entry name" value="RT_dom"/>
</dbReference>
<reference evidence="12 13" key="2">
    <citation type="submission" date="2018-06" db="EMBL/GenBank/DDBJ databases">
        <title>Metagenomic assembly of (sub)arctic Cyanobacteria and their associated microbiome from non-axenic cultures.</title>
        <authorList>
            <person name="Baurain D."/>
        </authorList>
    </citation>
    <scope>NUCLEOTIDE SEQUENCE [LARGE SCALE GENOMIC DNA]</scope>
    <source>
        <strain evidence="12">ULC027bin1</strain>
    </source>
</reference>
<dbReference type="InterPro" id="IPR042206">
    <property type="entry name" value="CRISPR-assoc_Cas1_C"/>
</dbReference>
<evidence type="ECO:0000256" key="8">
    <source>
        <dbReference type="ARBA" id="ARBA00023211"/>
    </source>
</evidence>
<dbReference type="InterPro" id="IPR050646">
    <property type="entry name" value="Cas1"/>
</dbReference>
<dbReference type="EC" id="3.1.-.-" evidence="10"/>
<organism evidence="12 13">
    <name type="scientific">Phormidesmis priestleyi</name>
    <dbReference type="NCBI Taxonomy" id="268141"/>
    <lineage>
        <taxon>Bacteria</taxon>
        <taxon>Bacillati</taxon>
        <taxon>Cyanobacteriota</taxon>
        <taxon>Cyanophyceae</taxon>
        <taxon>Leptolyngbyales</taxon>
        <taxon>Leptolyngbyaceae</taxon>
        <taxon>Phormidesmis</taxon>
    </lineage>
</organism>
<keyword evidence="5 10" id="KW-0460">Magnesium</keyword>
<dbReference type="CDD" id="cd01651">
    <property type="entry name" value="RT_G2_intron"/>
    <property type="match status" value="1"/>
</dbReference>
<dbReference type="GO" id="GO:0003677">
    <property type="term" value="F:DNA binding"/>
    <property type="evidence" value="ECO:0007669"/>
    <property type="project" value="UniProtKB-KW"/>
</dbReference>
<dbReference type="PANTHER" id="PTHR34353">
    <property type="entry name" value="CRISPR-ASSOCIATED ENDONUCLEASE CAS1 1"/>
    <property type="match status" value="1"/>
</dbReference>
<evidence type="ECO:0000256" key="3">
    <source>
        <dbReference type="ARBA" id="ARBA00022759"/>
    </source>
</evidence>
<dbReference type="InterPro" id="IPR002729">
    <property type="entry name" value="CRISPR-assoc_Cas1"/>
</dbReference>
<keyword evidence="7 10" id="KW-0238">DNA-binding</keyword>
<keyword evidence="4 10" id="KW-0378">Hydrolase</keyword>
<accession>A0A2W4XVP2</accession>
<dbReference type="Gene3D" id="1.20.120.920">
    <property type="entry name" value="CRISPR-associated endonuclease Cas1, C-terminal domain"/>
    <property type="match status" value="1"/>
</dbReference>
<gene>
    <name evidence="10 12" type="primary">cas1</name>
    <name evidence="12" type="ORF">DCF15_05300</name>
</gene>
<dbReference type="GO" id="GO:0051607">
    <property type="term" value="P:defense response to virus"/>
    <property type="evidence" value="ECO:0007669"/>
    <property type="project" value="UniProtKB-UniRule"/>
</dbReference>
<dbReference type="PROSITE" id="PS50878">
    <property type="entry name" value="RT_POL"/>
    <property type="match status" value="1"/>
</dbReference>
<keyword evidence="2 10" id="KW-0479">Metal-binding</keyword>
<feature type="binding site" evidence="10">
    <location>
        <position position="480"/>
    </location>
    <ligand>
        <name>Mn(2+)</name>
        <dbReference type="ChEBI" id="CHEBI:29035"/>
    </ligand>
</feature>
<dbReference type="Pfam" id="PF00078">
    <property type="entry name" value="RVT_1"/>
    <property type="match status" value="1"/>
</dbReference>
<dbReference type="PANTHER" id="PTHR34353:SF2">
    <property type="entry name" value="CRISPR-ASSOCIATED ENDONUCLEASE CAS1 1"/>
    <property type="match status" value="1"/>
</dbReference>
<name>A0A2W4XVP2_9CYAN</name>
<evidence type="ECO:0000256" key="5">
    <source>
        <dbReference type="ARBA" id="ARBA00022842"/>
    </source>
</evidence>
<feature type="domain" description="Reverse transcriptase" evidence="11">
    <location>
        <begin position="43"/>
        <end position="269"/>
    </location>
</feature>
<keyword evidence="1 10" id="KW-0540">Nuclease</keyword>
<comment type="similarity">
    <text evidence="10">Belongs to the CRISPR-associated endonuclease Cas1 family.</text>
</comment>
<dbReference type="InterPro" id="IPR042211">
    <property type="entry name" value="CRISPR-assoc_Cas1_N"/>
</dbReference>
<evidence type="ECO:0000313" key="12">
    <source>
        <dbReference type="EMBL" id="PZO58539.1"/>
    </source>
</evidence>
<evidence type="ECO:0000259" key="11">
    <source>
        <dbReference type="PROSITE" id="PS50878"/>
    </source>
</evidence>
<dbReference type="Gene3D" id="3.100.10.20">
    <property type="entry name" value="CRISPR-associated endonuclease Cas1, N-terminal domain"/>
    <property type="match status" value="1"/>
</dbReference>
<feature type="binding site" evidence="10">
    <location>
        <position position="545"/>
    </location>
    <ligand>
        <name>Mn(2+)</name>
        <dbReference type="ChEBI" id="CHEBI:29035"/>
    </ligand>
</feature>
<comment type="cofactor">
    <cofactor evidence="10">
        <name>Mg(2+)</name>
        <dbReference type="ChEBI" id="CHEBI:18420"/>
    </cofactor>
    <cofactor evidence="10">
        <name>Mn(2+)</name>
        <dbReference type="ChEBI" id="CHEBI:29035"/>
    </cofactor>
</comment>
<keyword evidence="8 10" id="KW-0464">Manganese</keyword>
<proteinExistence type="inferred from homology"/>
<dbReference type="SUPFAM" id="SSF56672">
    <property type="entry name" value="DNA/RNA polymerases"/>
    <property type="match status" value="1"/>
</dbReference>
<dbReference type="Pfam" id="PF01867">
    <property type="entry name" value="Cas_Cas1"/>
    <property type="match status" value="1"/>
</dbReference>
<dbReference type="NCBIfam" id="TIGR00287">
    <property type="entry name" value="cas1"/>
    <property type="match status" value="1"/>
</dbReference>
<dbReference type="EMBL" id="QBMP01000034">
    <property type="protein sequence ID" value="PZO58539.1"/>
    <property type="molecule type" value="Genomic_DNA"/>
</dbReference>
<evidence type="ECO:0000256" key="7">
    <source>
        <dbReference type="ARBA" id="ARBA00023125"/>
    </source>
</evidence>
<dbReference type="AlphaFoldDB" id="A0A2W4XVP2"/>
<evidence type="ECO:0000256" key="2">
    <source>
        <dbReference type="ARBA" id="ARBA00022723"/>
    </source>
</evidence>
<dbReference type="CDD" id="cd09634">
    <property type="entry name" value="Cas1_I-II-III"/>
    <property type="match status" value="1"/>
</dbReference>
<protein>
    <recommendedName>
        <fullName evidence="10">CRISPR-associated endonuclease Cas1</fullName>
        <ecNumber evidence="10">3.1.-.-</ecNumber>
    </recommendedName>
</protein>
<dbReference type="InterPro" id="IPR043502">
    <property type="entry name" value="DNA/RNA_pol_sf"/>
</dbReference>
<evidence type="ECO:0000256" key="1">
    <source>
        <dbReference type="ARBA" id="ARBA00022722"/>
    </source>
</evidence>